<reference evidence="2 3" key="1">
    <citation type="submission" date="2016-03" db="EMBL/GenBank/DDBJ databases">
        <authorList>
            <person name="Ploux O."/>
        </authorList>
    </citation>
    <scope>NUCLEOTIDE SEQUENCE [LARGE SCALE GENOMIC DNA]</scope>
    <source>
        <strain evidence="2 3">URUG2</strain>
    </source>
</reference>
<name>A0A2D3VJ85_9PEZI</name>
<organism evidence="2 3">
    <name type="scientific">Ramularia collo-cygni</name>
    <dbReference type="NCBI Taxonomy" id="112498"/>
    <lineage>
        <taxon>Eukaryota</taxon>
        <taxon>Fungi</taxon>
        <taxon>Dikarya</taxon>
        <taxon>Ascomycota</taxon>
        <taxon>Pezizomycotina</taxon>
        <taxon>Dothideomycetes</taxon>
        <taxon>Dothideomycetidae</taxon>
        <taxon>Mycosphaerellales</taxon>
        <taxon>Mycosphaerellaceae</taxon>
        <taxon>Ramularia</taxon>
    </lineage>
</organism>
<proteinExistence type="predicted"/>
<feature type="compositionally biased region" description="Basic and acidic residues" evidence="1">
    <location>
        <begin position="137"/>
        <end position="150"/>
    </location>
</feature>
<evidence type="ECO:0000313" key="2">
    <source>
        <dbReference type="EMBL" id="CZT20963.1"/>
    </source>
</evidence>
<dbReference type="GeneID" id="35601951"/>
<evidence type="ECO:0000256" key="1">
    <source>
        <dbReference type="SAM" id="MobiDB-lite"/>
    </source>
</evidence>
<dbReference type="RefSeq" id="XP_023627852.1">
    <property type="nucleotide sequence ID" value="XM_023772084.1"/>
</dbReference>
<feature type="region of interest" description="Disordered" evidence="1">
    <location>
        <begin position="132"/>
        <end position="228"/>
    </location>
</feature>
<keyword evidence="3" id="KW-1185">Reference proteome</keyword>
<dbReference type="AlphaFoldDB" id="A0A2D3VJ85"/>
<gene>
    <name evidence="2" type="ORF">RCC_06824</name>
</gene>
<protein>
    <submittedName>
        <fullName evidence="2">Uncharacterized protein</fullName>
    </submittedName>
</protein>
<feature type="region of interest" description="Disordered" evidence="1">
    <location>
        <begin position="38"/>
        <end position="62"/>
    </location>
</feature>
<feature type="compositionally biased region" description="Basic and acidic residues" evidence="1">
    <location>
        <begin position="38"/>
        <end position="61"/>
    </location>
</feature>
<accession>A0A2D3VJ85</accession>
<dbReference type="EMBL" id="FJUY01000010">
    <property type="protein sequence ID" value="CZT20963.1"/>
    <property type="molecule type" value="Genomic_DNA"/>
</dbReference>
<evidence type="ECO:0000313" key="3">
    <source>
        <dbReference type="Proteomes" id="UP000225277"/>
    </source>
</evidence>
<sequence>MSRDSFSDGIFDRMHEGVRAADRSRAEWERQQMYEMEARERNHGREHLYGRERGHSGDMRGGEYYGSSGYSFEGAQNDSLRRHLLTRPRAEADFNHAVPPELLRRRDSISSGSAIGAGMGLTQLENEVYRRRSAYPRSRDSYRDYQDSRSQDNYGNTRHQHRGDTSRTSDSSRFVKIEIKVPVGGKGKKKERERARSPTRRGPAYEDLRMHHQPPYEDLRMHHQPPPP</sequence>
<feature type="compositionally biased region" description="Basic and acidic residues" evidence="1">
    <location>
        <begin position="203"/>
        <end position="221"/>
    </location>
</feature>
<dbReference type="Proteomes" id="UP000225277">
    <property type="component" value="Unassembled WGS sequence"/>
</dbReference>